<sequence length="439" mass="49980">MRSEWDGPKRCRTSEDLCWRSPTRRAWCGLLALAALGLETCWSVRRAAVPRLKASSPTRVQPAWTMSRLRELCASSGTSQVLQEQGVAVLPAAFEADMLEAVLKAFIGLERRQKTHALRFGDLRVARTPVHLPYQEPFRSLPLLGRDEALREVLANYLGDNFELESAMVITVSPNAGAQNAHLDTEDAGSVSVHVPLQPLHEGFAPLSFCVGSHAEPDVLTRAARPASVVPAPQQRLARKRQRRATAKEEHFLEWGPAQVEQLGEVDFRRGKSRCLVRGLKENTLGLQLGDEVTHVNELDFMSWLLVKDHVPDFRKNLMVRVLRPIKEEDQEAEPGRPREPRQLRVWMGKRHQHRLLVGAPLELGDAIMYDSRTVHWGMANKEDYTRYVLYLNFKRRNFMGISPDEMAIQLARKPCRIAREDFQDKLVRELHYLEDGPF</sequence>
<gene>
    <name evidence="1" type="ORF">EVOR1521_LOCUS26631</name>
</gene>
<proteinExistence type="predicted"/>
<keyword evidence="2" id="KW-1185">Reference proteome</keyword>
<name>A0AA36JEB5_9DINO</name>
<dbReference type="EMBL" id="CAUJNA010003525">
    <property type="protein sequence ID" value="CAJ1404111.1"/>
    <property type="molecule type" value="Genomic_DNA"/>
</dbReference>
<comment type="caution">
    <text evidence="1">The sequence shown here is derived from an EMBL/GenBank/DDBJ whole genome shotgun (WGS) entry which is preliminary data.</text>
</comment>
<protein>
    <submittedName>
        <fullName evidence="1">Uncharacterized protein</fullName>
    </submittedName>
</protein>
<organism evidence="1 2">
    <name type="scientific">Effrenium voratum</name>
    <dbReference type="NCBI Taxonomy" id="2562239"/>
    <lineage>
        <taxon>Eukaryota</taxon>
        <taxon>Sar</taxon>
        <taxon>Alveolata</taxon>
        <taxon>Dinophyceae</taxon>
        <taxon>Suessiales</taxon>
        <taxon>Symbiodiniaceae</taxon>
        <taxon>Effrenium</taxon>
    </lineage>
</organism>
<dbReference type="PANTHER" id="PTHR37563:SF2">
    <property type="entry name" value="PHYTANOYL-COA DIOXYGENASE FAMILY PROTEIN (AFU_ORTHOLOGUE AFUA_2G03330)"/>
    <property type="match status" value="1"/>
</dbReference>
<dbReference type="Proteomes" id="UP001178507">
    <property type="component" value="Unassembled WGS sequence"/>
</dbReference>
<dbReference type="AlphaFoldDB" id="A0AA36JEB5"/>
<accession>A0AA36JEB5</accession>
<dbReference type="PANTHER" id="PTHR37563">
    <property type="entry name" value="PHYTANOYL-COA DIOXYGENASE FAMILY PROTEIN (AFU_ORTHOLOGUE AFUA_2G03330)"/>
    <property type="match status" value="1"/>
</dbReference>
<reference evidence="1" key="1">
    <citation type="submission" date="2023-08" db="EMBL/GenBank/DDBJ databases">
        <authorList>
            <person name="Chen Y."/>
            <person name="Shah S."/>
            <person name="Dougan E. K."/>
            <person name="Thang M."/>
            <person name="Chan C."/>
        </authorList>
    </citation>
    <scope>NUCLEOTIDE SEQUENCE</scope>
</reference>
<dbReference type="SUPFAM" id="SSF51197">
    <property type="entry name" value="Clavaminate synthase-like"/>
    <property type="match status" value="2"/>
</dbReference>
<dbReference type="Gene3D" id="2.60.120.620">
    <property type="entry name" value="q2cbj1_9rhob like domain"/>
    <property type="match status" value="1"/>
</dbReference>
<evidence type="ECO:0000313" key="2">
    <source>
        <dbReference type="Proteomes" id="UP001178507"/>
    </source>
</evidence>
<dbReference type="InterPro" id="IPR051961">
    <property type="entry name" value="Fungal_Metabolite_Diox"/>
</dbReference>
<evidence type="ECO:0000313" key="1">
    <source>
        <dbReference type="EMBL" id="CAJ1404111.1"/>
    </source>
</evidence>